<organism evidence="5 6">
    <name type="scientific">Fusarium solani</name>
    <name type="common">Filamentous fungus</name>
    <dbReference type="NCBI Taxonomy" id="169388"/>
    <lineage>
        <taxon>Eukaryota</taxon>
        <taxon>Fungi</taxon>
        <taxon>Dikarya</taxon>
        <taxon>Ascomycota</taxon>
        <taxon>Pezizomycotina</taxon>
        <taxon>Sordariomycetes</taxon>
        <taxon>Hypocreomycetidae</taxon>
        <taxon>Hypocreales</taxon>
        <taxon>Nectriaceae</taxon>
        <taxon>Fusarium</taxon>
        <taxon>Fusarium solani species complex</taxon>
    </lineage>
</organism>
<protein>
    <submittedName>
        <fullName evidence="5">Histidine phosphatase superfamily</fullName>
    </submittedName>
</protein>
<dbReference type="InterPro" id="IPR013078">
    <property type="entry name" value="His_Pase_superF_clade-1"/>
</dbReference>
<dbReference type="GO" id="GO:0004331">
    <property type="term" value="F:fructose-2,6-bisphosphate 2-phosphatase activity"/>
    <property type="evidence" value="ECO:0007669"/>
    <property type="project" value="TreeGrafter"/>
</dbReference>
<evidence type="ECO:0000256" key="4">
    <source>
        <dbReference type="SAM" id="MobiDB-lite"/>
    </source>
</evidence>
<dbReference type="SMART" id="SM00855">
    <property type="entry name" value="PGAM"/>
    <property type="match status" value="1"/>
</dbReference>
<evidence type="ECO:0000256" key="3">
    <source>
        <dbReference type="PIRSR" id="PIRSR613078-2"/>
    </source>
</evidence>
<evidence type="ECO:0000256" key="1">
    <source>
        <dbReference type="ARBA" id="ARBA00022801"/>
    </source>
</evidence>
<feature type="binding site" evidence="3">
    <location>
        <position position="58"/>
    </location>
    <ligand>
        <name>substrate</name>
    </ligand>
</feature>
<reference evidence="5" key="1">
    <citation type="journal article" date="2021" name="Nat. Commun.">
        <title>Genetic determinants of endophytism in the Arabidopsis root mycobiome.</title>
        <authorList>
            <person name="Mesny F."/>
            <person name="Miyauchi S."/>
            <person name="Thiergart T."/>
            <person name="Pickel B."/>
            <person name="Atanasova L."/>
            <person name="Karlsson M."/>
            <person name="Huettel B."/>
            <person name="Barry K.W."/>
            <person name="Haridas S."/>
            <person name="Chen C."/>
            <person name="Bauer D."/>
            <person name="Andreopoulos W."/>
            <person name="Pangilinan J."/>
            <person name="LaButti K."/>
            <person name="Riley R."/>
            <person name="Lipzen A."/>
            <person name="Clum A."/>
            <person name="Drula E."/>
            <person name="Henrissat B."/>
            <person name="Kohler A."/>
            <person name="Grigoriev I.V."/>
            <person name="Martin F.M."/>
            <person name="Hacquard S."/>
        </authorList>
    </citation>
    <scope>NUCLEOTIDE SEQUENCE</scope>
    <source>
        <strain evidence="5">FSSC 5 MPI-SDFR-AT-0091</strain>
    </source>
</reference>
<dbReference type="CDD" id="cd07067">
    <property type="entry name" value="HP_PGM_like"/>
    <property type="match status" value="1"/>
</dbReference>
<dbReference type="Gene3D" id="3.40.50.1240">
    <property type="entry name" value="Phosphoglycerate mutase-like"/>
    <property type="match status" value="1"/>
</dbReference>
<dbReference type="SUPFAM" id="SSF53254">
    <property type="entry name" value="Phosphoglycerate mutase-like"/>
    <property type="match status" value="1"/>
</dbReference>
<dbReference type="PANTHER" id="PTHR46517:SF1">
    <property type="entry name" value="FRUCTOSE-2,6-BISPHOSPHATASE TIGAR"/>
    <property type="match status" value="1"/>
</dbReference>
<dbReference type="InterPro" id="IPR001345">
    <property type="entry name" value="PG/BPGM_mutase_AS"/>
</dbReference>
<evidence type="ECO:0000313" key="5">
    <source>
        <dbReference type="EMBL" id="KAH7250747.1"/>
    </source>
</evidence>
<dbReference type="Proteomes" id="UP000736672">
    <property type="component" value="Unassembled WGS sequence"/>
</dbReference>
<name>A0A9P9H6I9_FUSSL</name>
<dbReference type="GO" id="GO:0005829">
    <property type="term" value="C:cytosol"/>
    <property type="evidence" value="ECO:0007669"/>
    <property type="project" value="TreeGrafter"/>
</dbReference>
<dbReference type="PANTHER" id="PTHR46517">
    <property type="entry name" value="FRUCTOSE-2,6-BISPHOSPHATASE TIGAR"/>
    <property type="match status" value="1"/>
</dbReference>
<dbReference type="GO" id="GO:0043456">
    <property type="term" value="P:regulation of pentose-phosphate shunt"/>
    <property type="evidence" value="ECO:0007669"/>
    <property type="project" value="TreeGrafter"/>
</dbReference>
<evidence type="ECO:0000256" key="2">
    <source>
        <dbReference type="PIRSR" id="PIRSR613078-1"/>
    </source>
</evidence>
<feature type="active site" description="Proton donor/acceptor" evidence="2">
    <location>
        <position position="86"/>
    </location>
</feature>
<gene>
    <name evidence="5" type="ORF">B0J15DRAFT_496800</name>
</gene>
<dbReference type="GO" id="GO:0045820">
    <property type="term" value="P:negative regulation of glycolytic process"/>
    <property type="evidence" value="ECO:0007669"/>
    <property type="project" value="TreeGrafter"/>
</dbReference>
<evidence type="ECO:0000313" key="6">
    <source>
        <dbReference type="Proteomes" id="UP000736672"/>
    </source>
</evidence>
<sequence>MRLLLIRHGETVDNVAGVYAGSRDSALTAHGVLQAGRLAAHLAEHVDVDHMFSSDLQRAAITAQAILDAQKRATEVKLVVASELREKDFGSGEGVKFGLAFEFEGEETPEAMRKRCDRFLGEHLDPLLHEDSTVCIVAHGILLGVLYKALCARPSSVTIAPGAQARPRAASTPFHPSWSNTGYLEAVITALPDTKGRFQMRVDKVNSVEHTKTLKRTRGGIGSAKFDAKQKTMDSFFTPAPKKPKHEEEAIVPK</sequence>
<dbReference type="InterPro" id="IPR029033">
    <property type="entry name" value="His_PPase_superfam"/>
</dbReference>
<comment type="caution">
    <text evidence="5">The sequence shown here is derived from an EMBL/GenBank/DDBJ whole genome shotgun (WGS) entry which is preliminary data.</text>
</comment>
<keyword evidence="1" id="KW-0378">Hydrolase</keyword>
<dbReference type="OrthoDB" id="354304at2759"/>
<dbReference type="InterPro" id="IPR051695">
    <property type="entry name" value="Phosphoglycerate_Mutase"/>
</dbReference>
<accession>A0A9P9H6I9</accession>
<feature type="binding site" evidence="3">
    <location>
        <begin position="7"/>
        <end position="14"/>
    </location>
    <ligand>
        <name>substrate</name>
    </ligand>
</feature>
<keyword evidence="6" id="KW-1185">Reference proteome</keyword>
<dbReference type="AlphaFoldDB" id="A0A9P9H6I9"/>
<feature type="compositionally biased region" description="Basic and acidic residues" evidence="4">
    <location>
        <begin position="245"/>
        <end position="254"/>
    </location>
</feature>
<feature type="active site" description="Tele-phosphohistidine intermediate" evidence="2">
    <location>
        <position position="8"/>
    </location>
</feature>
<proteinExistence type="predicted"/>
<dbReference type="EMBL" id="JAGTJS010000012">
    <property type="protein sequence ID" value="KAH7250747.1"/>
    <property type="molecule type" value="Genomic_DNA"/>
</dbReference>
<dbReference type="PROSITE" id="PS00175">
    <property type="entry name" value="PG_MUTASE"/>
    <property type="match status" value="1"/>
</dbReference>
<feature type="region of interest" description="Disordered" evidence="4">
    <location>
        <begin position="233"/>
        <end position="254"/>
    </location>
</feature>
<dbReference type="Pfam" id="PF00300">
    <property type="entry name" value="His_Phos_1"/>
    <property type="match status" value="1"/>
</dbReference>